<name>A0AAX3ZTU6_STRRO</name>
<organism evidence="2 3">
    <name type="scientific">Streptomyces rochei</name>
    <name type="common">Streptomyces parvullus</name>
    <dbReference type="NCBI Taxonomy" id="1928"/>
    <lineage>
        <taxon>Bacteria</taxon>
        <taxon>Bacillati</taxon>
        <taxon>Actinomycetota</taxon>
        <taxon>Actinomycetes</taxon>
        <taxon>Kitasatosporales</taxon>
        <taxon>Streptomycetaceae</taxon>
        <taxon>Streptomyces</taxon>
        <taxon>Streptomyces rochei group</taxon>
    </lineage>
</organism>
<sequence length="297" mass="32230">MGRGEMENHSGRRRLTWSNVEWNRAAALCTGQLPLVWLAWWFVMEAGHDDYDQGGGAFLGIFCVMPILPLLGLLHATAQIMPAATLARLRPRAVRGPEWAWHLGGSALIGTGWSALGYALWGWPVADALPWFAGVGALPVLLLARLRGRPWGPWGAWLRSAGASFVLFVVCGVSAASLASHYDPPQLSEGQLVGDWRGADGSVLRLAPGGQAELTRVPAHNDVDEDGDFSLCDGTGTWTREEGNDFQNTDRDGVLVRLDGECGQETYWTIGGTTLKPELFVLFGDPDAGELRILTQR</sequence>
<keyword evidence="1" id="KW-1133">Transmembrane helix</keyword>
<evidence type="ECO:0000313" key="3">
    <source>
        <dbReference type="Proteomes" id="UP001231701"/>
    </source>
</evidence>
<evidence type="ECO:0000313" key="2">
    <source>
        <dbReference type="EMBL" id="WMC90529.1"/>
    </source>
</evidence>
<dbReference type="GeneID" id="90947369"/>
<proteinExistence type="predicted"/>
<dbReference type="Proteomes" id="UP001231701">
    <property type="component" value="Chromosome"/>
</dbReference>
<dbReference type="AlphaFoldDB" id="A0AAX3ZTU6"/>
<evidence type="ECO:0008006" key="4">
    <source>
        <dbReference type="Google" id="ProtNLM"/>
    </source>
</evidence>
<feature type="transmembrane region" description="Helical" evidence="1">
    <location>
        <begin position="156"/>
        <end position="179"/>
    </location>
</feature>
<protein>
    <recommendedName>
        <fullName evidence="4">Integral membrane protein</fullName>
    </recommendedName>
</protein>
<reference evidence="2" key="1">
    <citation type="submission" date="2023-03" db="EMBL/GenBank/DDBJ databases">
        <title>Borrelidin-producing and root-colonizing Streptomyces rochei is a potent biopesticide for soil-borne oomycete-caused plant diseases.</title>
        <authorList>
            <person name="Zhou D."/>
            <person name="Wang X."/>
            <person name="Navarro-Munoz J.C."/>
            <person name="Li W."/>
            <person name="Li J."/>
            <person name="Jiu M."/>
            <person name="Deng S."/>
            <person name="Ye Y."/>
            <person name="Daly P."/>
            <person name="Wei L."/>
        </authorList>
    </citation>
    <scope>NUCLEOTIDE SEQUENCE</scope>
    <source>
        <strain evidence="2">JK1</strain>
    </source>
</reference>
<evidence type="ECO:0000256" key="1">
    <source>
        <dbReference type="SAM" id="Phobius"/>
    </source>
</evidence>
<dbReference type="RefSeq" id="WP_125772554.1">
    <property type="nucleotide sequence ID" value="NZ_CP121271.1"/>
</dbReference>
<keyword evidence="1" id="KW-0472">Membrane</keyword>
<feature type="transmembrane region" description="Helical" evidence="1">
    <location>
        <begin position="99"/>
        <end position="122"/>
    </location>
</feature>
<feature type="transmembrane region" description="Helical" evidence="1">
    <location>
        <begin position="21"/>
        <end position="43"/>
    </location>
</feature>
<accession>A0AAX3ZTU6</accession>
<dbReference type="EMBL" id="CP121271">
    <property type="protein sequence ID" value="WMC90529.1"/>
    <property type="molecule type" value="Genomic_DNA"/>
</dbReference>
<keyword evidence="1" id="KW-0812">Transmembrane</keyword>
<gene>
    <name evidence="2" type="ORF">P7W03_35060</name>
</gene>
<feature type="transmembrane region" description="Helical" evidence="1">
    <location>
        <begin position="55"/>
        <end position="78"/>
    </location>
</feature>
<feature type="transmembrane region" description="Helical" evidence="1">
    <location>
        <begin position="128"/>
        <end position="144"/>
    </location>
</feature>